<evidence type="ECO:0000313" key="2">
    <source>
        <dbReference type="EMBL" id="QJA43180.1"/>
    </source>
</evidence>
<evidence type="ECO:0000256" key="1">
    <source>
        <dbReference type="SAM" id="Phobius"/>
    </source>
</evidence>
<reference evidence="2" key="1">
    <citation type="submission" date="2020-03" db="EMBL/GenBank/DDBJ databases">
        <title>The deep terrestrial virosphere.</title>
        <authorList>
            <person name="Holmfeldt K."/>
            <person name="Nilsson E."/>
            <person name="Simone D."/>
            <person name="Lopez-Fernandez M."/>
            <person name="Wu X."/>
            <person name="de Brujin I."/>
            <person name="Lundin D."/>
            <person name="Andersson A."/>
            <person name="Bertilsson S."/>
            <person name="Dopson M."/>
        </authorList>
    </citation>
    <scope>NUCLEOTIDE SEQUENCE</scope>
    <source>
        <strain evidence="2">MM415B00324</strain>
    </source>
</reference>
<proteinExistence type="predicted"/>
<feature type="transmembrane region" description="Helical" evidence="1">
    <location>
        <begin position="6"/>
        <end position="32"/>
    </location>
</feature>
<protein>
    <submittedName>
        <fullName evidence="2">Uncharacterized protein</fullName>
    </submittedName>
</protein>
<keyword evidence="1" id="KW-1133">Transmembrane helix</keyword>
<dbReference type="AlphaFoldDB" id="A0A6H1Z7K2"/>
<gene>
    <name evidence="2" type="ORF">MM415B00324_0010</name>
</gene>
<dbReference type="EMBL" id="MT141562">
    <property type="protein sequence ID" value="QJA43180.1"/>
    <property type="molecule type" value="Genomic_DNA"/>
</dbReference>
<keyword evidence="1" id="KW-0812">Transmembrane</keyword>
<keyword evidence="1" id="KW-0472">Membrane</keyword>
<sequence length="51" mass="6055">MTTLTYILLTCAGIAIVLCLVQGIGMIWNWWAMRRLNQDNQKLPFYVRRIR</sequence>
<organism evidence="2">
    <name type="scientific">viral metagenome</name>
    <dbReference type="NCBI Taxonomy" id="1070528"/>
    <lineage>
        <taxon>unclassified sequences</taxon>
        <taxon>metagenomes</taxon>
        <taxon>organismal metagenomes</taxon>
    </lineage>
</organism>
<name>A0A6H1Z7K2_9ZZZZ</name>
<accession>A0A6H1Z7K2</accession>